<feature type="region of interest" description="Disordered" evidence="7">
    <location>
        <begin position="48"/>
        <end position="135"/>
    </location>
</feature>
<comment type="similarity">
    <text evidence="3">Belongs to the DIF1/spd1 family.</text>
</comment>
<evidence type="ECO:0000256" key="4">
    <source>
        <dbReference type="ARBA" id="ARBA00021625"/>
    </source>
</evidence>
<protein>
    <recommendedName>
        <fullName evidence="4">Damage-regulated import facilitator 1</fullName>
    </recommendedName>
</protein>
<evidence type="ECO:0000313" key="10">
    <source>
        <dbReference type="Proteomes" id="UP000230249"/>
    </source>
</evidence>
<dbReference type="Proteomes" id="UP000230249">
    <property type="component" value="Unassembled WGS sequence"/>
</dbReference>
<dbReference type="AlphaFoldDB" id="A0A2H0ZMP9"/>
<dbReference type="VEuPathDB" id="FungiDB:B9J08_003516"/>
<dbReference type="VEuPathDB" id="FungiDB:CJJ07_001688"/>
<reference evidence="8 10" key="3">
    <citation type="journal article" date="2018" name="Nat. Commun.">
        <title>Genomic insights into multidrug-resistance, mating and virulence in Candida auris and related emerging species.</title>
        <authorList>
            <person name="Munoz J.F."/>
            <person name="Gade L."/>
            <person name="Chow N.A."/>
            <person name="Loparev V.N."/>
            <person name="Juieng P."/>
            <person name="Berkow E.L."/>
            <person name="Farrer R.A."/>
            <person name="Litvintseva A.P."/>
            <person name="Cuomo C.A."/>
        </authorList>
    </citation>
    <scope>GENOME REANNOTATION</scope>
    <source>
        <strain evidence="8 10">B8441</strain>
    </source>
</reference>
<reference evidence="9 10" key="1">
    <citation type="journal article" date="2017" name="Clin. Infect. Dis.">
        <title>Simultaneous emergence of multidrug-resistant Candida auris on 3 continents confirmed by whole-genome sequencing and epidemiological analyses.</title>
        <authorList>
            <person name="Lockhart S.R."/>
            <person name="Etienne K.A."/>
            <person name="Vallabhaneni S."/>
            <person name="Farooqi J."/>
            <person name="Chowdhary A."/>
            <person name="Govender N.P."/>
            <person name="Colombo A.L."/>
            <person name="Calvo B."/>
            <person name="Cuomo C.A."/>
            <person name="Desjardins C.A."/>
            <person name="Berkow E.L."/>
            <person name="Castanheira M."/>
            <person name="Magobo R.E."/>
            <person name="Jabeen K."/>
            <person name="Asghar R.J."/>
            <person name="Meis J.F."/>
            <person name="Jackson B."/>
            <person name="Chiller T."/>
            <person name="Litvintseva A.P."/>
        </authorList>
    </citation>
    <scope>NUCLEOTIDE SEQUENCE [LARGE SCALE GENOMIC DNA]</scope>
    <source>
        <strain evidence="9 10">B8441</strain>
    </source>
</reference>
<name>A0A2H0ZMP9_CANAR</name>
<dbReference type="InterPro" id="IPR013900">
    <property type="entry name" value="RNR_inhibitor"/>
</dbReference>
<dbReference type="OrthoDB" id="4072855at2759"/>
<reference evidence="9" key="2">
    <citation type="submission" date="2017-11" db="EMBL/GenBank/DDBJ databases">
        <title>Candida auris genome assembly and annotation.</title>
        <authorList>
            <person name="Munoz J.F."/>
            <person name="Gade L.G."/>
            <person name="Chow N.A."/>
            <person name="Litvintseva A.P."/>
            <person name="Loparev V.N."/>
            <person name="Cuomo C.A."/>
        </authorList>
    </citation>
    <scope>NUCLEOTIDE SEQUENCE</scope>
    <source>
        <strain evidence="9">B8441</strain>
    </source>
</reference>
<dbReference type="Pfam" id="PF08591">
    <property type="entry name" value="RNR_inhib"/>
    <property type="match status" value="1"/>
</dbReference>
<evidence type="ECO:0000256" key="2">
    <source>
        <dbReference type="ARBA" id="ARBA00004496"/>
    </source>
</evidence>
<dbReference type="VEuPathDB" id="FungiDB:CJJ09_000591"/>
<evidence type="ECO:0000256" key="1">
    <source>
        <dbReference type="ARBA" id="ARBA00004123"/>
    </source>
</evidence>
<keyword evidence="6" id="KW-0539">Nucleus</keyword>
<dbReference type="GO" id="GO:0005634">
    <property type="term" value="C:nucleus"/>
    <property type="evidence" value="ECO:0007669"/>
    <property type="project" value="UniProtKB-SubCell"/>
</dbReference>
<evidence type="ECO:0000256" key="7">
    <source>
        <dbReference type="SAM" id="MobiDB-lite"/>
    </source>
</evidence>
<sequence length="144" mass="15980">MEQPAKRAATHPFQPQPQHENPDIASLATLGMRIRKVVADGYSVSHEASYKHGLSTPQRSFTRVPLPGNIDTPPALTKEGSTFQSGSNVSEWGAPSMPVKTMPLQGNGFKRGFDEDEPRQCGMNKPSLEQYNESYGQLRFDEEF</sequence>
<keyword evidence="5" id="KW-0963">Cytoplasm</keyword>
<dbReference type="EMBL" id="PEKT03000001">
    <property type="protein sequence ID" value="KAK8443018.1"/>
    <property type="molecule type" value="Genomic_DNA"/>
</dbReference>
<dbReference type="VEuPathDB" id="FungiDB:CJI96_0001953"/>
<evidence type="ECO:0000256" key="3">
    <source>
        <dbReference type="ARBA" id="ARBA00005459"/>
    </source>
</evidence>
<dbReference type="OMA" id="SNVSEWG"/>
<gene>
    <name evidence="9" type="ORF">B9J08_003516</name>
    <name evidence="8" type="ORF">B9J08_01375</name>
</gene>
<evidence type="ECO:0000313" key="9">
    <source>
        <dbReference type="EMBL" id="PIS51910.1"/>
    </source>
</evidence>
<proteinExistence type="inferred from homology"/>
<evidence type="ECO:0000256" key="5">
    <source>
        <dbReference type="ARBA" id="ARBA00022490"/>
    </source>
</evidence>
<reference evidence="8" key="4">
    <citation type="submission" date="2024-03" db="EMBL/GenBank/DDBJ databases">
        <title>Improved genome assembly of Candida auris strain B8441 and annotation of B11205.</title>
        <authorList>
            <person name="Cauldron N.C."/>
            <person name="Shea T."/>
            <person name="Cuomo C.A."/>
        </authorList>
    </citation>
    <scope>NUCLEOTIDE SEQUENCE</scope>
    <source>
        <strain evidence="8">B8441</strain>
    </source>
</reference>
<feature type="compositionally biased region" description="Polar residues" evidence="7">
    <location>
        <begin position="79"/>
        <end position="90"/>
    </location>
</feature>
<accession>A0A2H0ZMP9</accession>
<comment type="subcellular location">
    <subcellularLocation>
        <location evidence="2">Cytoplasm</location>
    </subcellularLocation>
    <subcellularLocation>
        <location evidence="1">Nucleus</location>
    </subcellularLocation>
</comment>
<dbReference type="GO" id="GO:0005737">
    <property type="term" value="C:cytoplasm"/>
    <property type="evidence" value="ECO:0007669"/>
    <property type="project" value="UniProtKB-SubCell"/>
</dbReference>
<evidence type="ECO:0000256" key="6">
    <source>
        <dbReference type="ARBA" id="ARBA00023242"/>
    </source>
</evidence>
<feature type="region of interest" description="Disordered" evidence="7">
    <location>
        <begin position="1"/>
        <end position="23"/>
    </location>
</feature>
<dbReference type="VEuPathDB" id="FungiDB:QG37_07581"/>
<keyword evidence="10" id="KW-1185">Reference proteome</keyword>
<dbReference type="VEuPathDB" id="FungiDB:CJI97_003589"/>
<comment type="caution">
    <text evidence="9">The sequence shown here is derived from an EMBL/GenBank/DDBJ whole genome shotgun (WGS) entry which is preliminary data.</text>
</comment>
<organism evidence="9">
    <name type="scientific">Candidozyma auris</name>
    <name type="common">Yeast</name>
    <name type="synonym">Candida auris</name>
    <dbReference type="NCBI Taxonomy" id="498019"/>
    <lineage>
        <taxon>Eukaryota</taxon>
        <taxon>Fungi</taxon>
        <taxon>Dikarya</taxon>
        <taxon>Ascomycota</taxon>
        <taxon>Saccharomycotina</taxon>
        <taxon>Pichiomycetes</taxon>
        <taxon>Metschnikowiaceae</taxon>
        <taxon>Candidozyma</taxon>
    </lineage>
</organism>
<dbReference type="EMBL" id="PEKT02000007">
    <property type="protein sequence ID" value="PIS51910.1"/>
    <property type="molecule type" value="Genomic_DNA"/>
</dbReference>
<evidence type="ECO:0000313" key="8">
    <source>
        <dbReference type="EMBL" id="KAK8443018.1"/>
    </source>
</evidence>